<dbReference type="SUPFAM" id="SSF50998">
    <property type="entry name" value="Quinoprotein alcohol dehydrogenase-like"/>
    <property type="match status" value="1"/>
</dbReference>
<dbReference type="InterPro" id="IPR052091">
    <property type="entry name" value="Beta-ala_Activ/Resist"/>
</dbReference>
<dbReference type="Proteomes" id="UP000747399">
    <property type="component" value="Unassembled WGS sequence"/>
</dbReference>
<evidence type="ECO:0000256" key="1">
    <source>
        <dbReference type="SAM" id="MobiDB-lite"/>
    </source>
</evidence>
<dbReference type="AlphaFoldDB" id="A0A8J4AUI2"/>
<feature type="compositionally biased region" description="Low complexity" evidence="1">
    <location>
        <begin position="529"/>
        <end position="540"/>
    </location>
</feature>
<dbReference type="InterPro" id="IPR011047">
    <property type="entry name" value="Quinoprotein_ADH-like_sf"/>
</dbReference>
<comment type="caution">
    <text evidence="2">The sequence shown here is derived from an EMBL/GenBank/DDBJ whole genome shotgun (WGS) entry which is preliminary data.</text>
</comment>
<feature type="non-terminal residue" evidence="2">
    <location>
        <position position="717"/>
    </location>
</feature>
<feature type="region of interest" description="Disordered" evidence="1">
    <location>
        <begin position="378"/>
        <end position="410"/>
    </location>
</feature>
<protein>
    <submittedName>
        <fullName evidence="2">Uncharacterized protein</fullName>
    </submittedName>
</protein>
<dbReference type="GO" id="GO:0043041">
    <property type="term" value="P:amino acid activation for nonribosomal peptide biosynthetic process"/>
    <property type="evidence" value="ECO:0007669"/>
    <property type="project" value="TreeGrafter"/>
</dbReference>
<feature type="compositionally biased region" description="Low complexity" evidence="1">
    <location>
        <begin position="71"/>
        <end position="85"/>
    </location>
</feature>
<feature type="region of interest" description="Disordered" evidence="1">
    <location>
        <begin position="449"/>
        <end position="487"/>
    </location>
</feature>
<reference evidence="2" key="1">
    <citation type="journal article" date="2021" name="Proc. Natl. Acad. Sci. U.S.A.">
        <title>Three genomes in the algal genus Volvox reveal the fate of a haploid sex-determining region after a transition to homothallism.</title>
        <authorList>
            <person name="Yamamoto K."/>
            <person name="Hamaji T."/>
            <person name="Kawai-Toyooka H."/>
            <person name="Matsuzaki R."/>
            <person name="Takahashi F."/>
            <person name="Nishimura Y."/>
            <person name="Kawachi M."/>
            <person name="Noguchi H."/>
            <person name="Minakuchi Y."/>
            <person name="Umen J.G."/>
            <person name="Toyoda A."/>
            <person name="Nozaki H."/>
        </authorList>
    </citation>
    <scope>NUCLEOTIDE SEQUENCE</scope>
    <source>
        <strain evidence="2">NIES-3780</strain>
    </source>
</reference>
<feature type="compositionally biased region" description="Low complexity" evidence="1">
    <location>
        <begin position="392"/>
        <end position="410"/>
    </location>
</feature>
<gene>
    <name evidence="2" type="ORF">Vafri_3529</name>
</gene>
<evidence type="ECO:0000313" key="2">
    <source>
        <dbReference type="EMBL" id="GIL46550.1"/>
    </source>
</evidence>
<accession>A0A8J4AUI2</accession>
<dbReference type="EMBL" id="BNCO01000004">
    <property type="protein sequence ID" value="GIL46550.1"/>
    <property type="molecule type" value="Genomic_DNA"/>
</dbReference>
<proteinExistence type="predicted"/>
<name>A0A8J4AUI2_9CHLO</name>
<dbReference type="PANTHER" id="PTHR44394">
    <property type="entry name" value="BETA-ALANINE-ACTIVATING ENZYME"/>
    <property type="match status" value="1"/>
</dbReference>
<organism evidence="2 3">
    <name type="scientific">Volvox africanus</name>
    <dbReference type="NCBI Taxonomy" id="51714"/>
    <lineage>
        <taxon>Eukaryota</taxon>
        <taxon>Viridiplantae</taxon>
        <taxon>Chlorophyta</taxon>
        <taxon>core chlorophytes</taxon>
        <taxon>Chlorophyceae</taxon>
        <taxon>CS clade</taxon>
        <taxon>Chlamydomonadales</taxon>
        <taxon>Volvocaceae</taxon>
        <taxon>Volvox</taxon>
    </lineage>
</organism>
<evidence type="ECO:0000313" key="3">
    <source>
        <dbReference type="Proteomes" id="UP000747399"/>
    </source>
</evidence>
<dbReference type="PANTHER" id="PTHR44394:SF1">
    <property type="entry name" value="BETA-ALANINE-ACTIVATING ENZYME"/>
    <property type="match status" value="1"/>
</dbReference>
<feature type="region of interest" description="Disordered" evidence="1">
    <location>
        <begin position="522"/>
        <end position="547"/>
    </location>
</feature>
<feature type="region of interest" description="Disordered" evidence="1">
    <location>
        <begin position="60"/>
        <end position="89"/>
    </location>
</feature>
<sequence>NTTLPEIPLSKVRNDRGGLRGRWRYRLGRCVDAPVLHFSLDFDLVPDFRQKGYCHKEISKRESNHHHQHQHQPAAASGPAAQSSGLARGANPSRHCLRAIVACSHDGDVACLDEATGMPYWHVRLPARVEAGLAIAWGPNRCSGCGDTGVDARLITPPTVSTVLNVAAGGGTATRSVVPGGEAAVGIKAGQDAYTRRGDGGNVSFTTDCVTAPAPESDPDTRRHSLDADATHGARTAQAPLPQHQQYMMPYVIAACGNGVLYSLDLADGSERGAVDCGGEFKSPPVCDPWVGAIWATGHSRQLVVMRPPDLELGRIPLGAPMSISAAFASIRQWPVTHDGPQVATTLEPTSVQQEGTASPPEDATVTATANRWQEPARGYLPIGHGGATHHAQQQQQALQREQREQCQQQKQQEEQLVRLSPAAPLLRMALLATLDGRTHAIRVDLIETGKTSAQPPQPLQASPGPCKNKRSGHTPRPGWDNSSSLQGPLQLRLSRLWSLDGPAPVFSALLVLPEAPPLRNQRVGQGSGTSTTSMGHSASRQPLRRPGILTGATDQPRGVHPCSHARRDVVRHGHCVRKYNLDPGFGLRAHLSSASAGPYSDLVHPHTGGACAKGKRQAGLPGPRSGSCVRRQWCCCFDGGSCGGAEPFSGGGLLLSSPAPQEASVVAEVGQSLPNYGAPVGQASGTVKAQPAPAAQTSSCGHRRVSFSRYMCGRGV</sequence>
<keyword evidence="3" id="KW-1185">Reference proteome</keyword>